<protein>
    <submittedName>
        <fullName evidence="4">Phosphotriesterase</fullName>
    </submittedName>
</protein>
<dbReference type="InterPro" id="IPR032466">
    <property type="entry name" value="Metal_Hydrolase"/>
</dbReference>
<evidence type="ECO:0000256" key="1">
    <source>
        <dbReference type="ARBA" id="ARBA00022723"/>
    </source>
</evidence>
<accession>A0ABU8IWI2</accession>
<dbReference type="InterPro" id="IPR017947">
    <property type="entry name" value="AryldialkylPase_Zn-BS"/>
</dbReference>
<dbReference type="EMBL" id="JACFYJ010000036">
    <property type="protein sequence ID" value="MEI5999633.1"/>
    <property type="molecule type" value="Genomic_DNA"/>
</dbReference>
<dbReference type="InterPro" id="IPR001559">
    <property type="entry name" value="Phosphotriesterase"/>
</dbReference>
<reference evidence="4 5" key="1">
    <citation type="journal article" date="2022" name="Arch. Microbiol.">
        <title>Paraburkholderia bengalensis sp. nov. isolated from roots of Oryza sativa, IR64.</title>
        <authorList>
            <person name="Nag P."/>
            <person name="Mondal N."/>
            <person name="Sarkar J."/>
            <person name="Das S."/>
        </authorList>
    </citation>
    <scope>NUCLEOTIDE SEQUENCE [LARGE SCALE GENOMIC DNA]</scope>
    <source>
        <strain evidence="4 5">IR64_4_BI</strain>
    </source>
</reference>
<dbReference type="CDD" id="cd00530">
    <property type="entry name" value="PTE"/>
    <property type="match status" value="1"/>
</dbReference>
<comment type="similarity">
    <text evidence="3">Belongs to the metallo-dependent hydrolases superfamily. Phosphotriesterase family.</text>
</comment>
<evidence type="ECO:0000313" key="4">
    <source>
        <dbReference type="EMBL" id="MEI5999633.1"/>
    </source>
</evidence>
<keyword evidence="5" id="KW-1185">Reference proteome</keyword>
<evidence type="ECO:0000256" key="3">
    <source>
        <dbReference type="PROSITE-ProRule" id="PRU00679"/>
    </source>
</evidence>
<dbReference type="Pfam" id="PF02126">
    <property type="entry name" value="PTE"/>
    <property type="match status" value="1"/>
</dbReference>
<keyword evidence="1" id="KW-0479">Metal-binding</keyword>
<evidence type="ECO:0000313" key="5">
    <source>
        <dbReference type="Proteomes" id="UP001386437"/>
    </source>
</evidence>
<dbReference type="RefSeq" id="WP_336599659.1">
    <property type="nucleotide sequence ID" value="NZ_JACFYJ010000036.1"/>
</dbReference>
<dbReference type="Gene3D" id="3.20.20.140">
    <property type="entry name" value="Metal-dependent hydrolases"/>
    <property type="match status" value="1"/>
</dbReference>
<organism evidence="4 5">
    <name type="scientific">Paraburkholderia bengalensis</name>
    <dbReference type="NCBI Taxonomy" id="2747562"/>
    <lineage>
        <taxon>Bacteria</taxon>
        <taxon>Pseudomonadati</taxon>
        <taxon>Pseudomonadota</taxon>
        <taxon>Betaproteobacteria</taxon>
        <taxon>Burkholderiales</taxon>
        <taxon>Burkholderiaceae</taxon>
        <taxon>Paraburkholderia</taxon>
    </lineage>
</organism>
<keyword evidence="2" id="KW-0378">Hydrolase</keyword>
<dbReference type="PIRSF" id="PIRSF016839">
    <property type="entry name" value="PhP"/>
    <property type="match status" value="1"/>
</dbReference>
<gene>
    <name evidence="4" type="ORF">H3V53_21225</name>
</gene>
<dbReference type="PROSITE" id="PS51347">
    <property type="entry name" value="PHOSPHOTRIESTERASE_2"/>
    <property type="match status" value="1"/>
</dbReference>
<dbReference type="SUPFAM" id="SSF51556">
    <property type="entry name" value="Metallo-dependent hydrolases"/>
    <property type="match status" value="1"/>
</dbReference>
<evidence type="ECO:0000256" key="2">
    <source>
        <dbReference type="ARBA" id="ARBA00022801"/>
    </source>
</evidence>
<name>A0ABU8IWI2_9BURK</name>
<dbReference type="PROSITE" id="PS01322">
    <property type="entry name" value="PHOSPHOTRIESTERASE_1"/>
    <property type="match status" value="1"/>
</dbReference>
<dbReference type="Proteomes" id="UP001386437">
    <property type="component" value="Unassembled WGS sequence"/>
</dbReference>
<sequence length="377" mass="41159">MTASQSSPVPSPGQPTVGVDSGYVMTVLGPVPVSEMGITLMHEHILIDASNKWVPPACCAGRHIGEQEVHIGILGALRMNPLMNRDNCRLVDVDLAVEELMKFRELGGATVVDPTNIGIGRNPLALQDVARRTGLRVVMSTGFYLEASHPAYVRERSVDELAAQLMFEVGALERQPDVAAGLIGEIGVSAAFTAEEEKSLRAAARASAATRVPLSVHLPGWVRHGHRVLDIVEAEGANLQHTVLCHMNPSLSDVAYQHTLAQRGAWLEYDMIGMDYYYADEQAQSPSDEENARAIRALIDAGYADRVLLSQDVFLKMMLTRYGGFGYGYILEHFVPRLKRHGVTDAHIETMLIANPARVFSSRANARSSTLLHKETA</sequence>
<proteinExistence type="inferred from homology"/>
<comment type="caution">
    <text evidence="3">Lacks conserved residue(s) required for the propagation of feature annotation.</text>
</comment>
<dbReference type="PANTHER" id="PTHR10819">
    <property type="entry name" value="PHOSPHOTRIESTERASE-RELATED"/>
    <property type="match status" value="1"/>
</dbReference>
<comment type="caution">
    <text evidence="4">The sequence shown here is derived from an EMBL/GenBank/DDBJ whole genome shotgun (WGS) entry which is preliminary data.</text>
</comment>
<dbReference type="PANTHER" id="PTHR10819:SF3">
    <property type="entry name" value="PHOSPHOTRIESTERASE-RELATED PROTEIN"/>
    <property type="match status" value="1"/>
</dbReference>